<dbReference type="Proteomes" id="UP000242310">
    <property type="component" value="Unassembled WGS sequence"/>
</dbReference>
<dbReference type="OrthoDB" id="9983544at2"/>
<dbReference type="RefSeq" id="WP_106589988.1">
    <property type="nucleotide sequence ID" value="NZ_PYAV01000021.1"/>
</dbReference>
<feature type="transmembrane region" description="Helical" evidence="1">
    <location>
        <begin position="12"/>
        <end position="28"/>
    </location>
</feature>
<proteinExistence type="predicted"/>
<keyword evidence="1" id="KW-1133">Transmembrane helix</keyword>
<sequence>MAERVFQCSPFAKGLTLTFLIIIIVVLYGTVENLAIFSVFVGVASTIVYMTFRIKLIGYENTCVHQKLLSKLTFSYEDVQAIQTVVRRRQSSSKSSAPKTVYTFHLLDENEQVITSIDLHPIGRKPLSGFFQWIEEKQPNINFDKTAEKLKDKGRLPLFPPLF</sequence>
<gene>
    <name evidence="2" type="ORF">B0H94_1215</name>
</gene>
<accession>A0A2P8H3S0</accession>
<evidence type="ECO:0000313" key="2">
    <source>
        <dbReference type="EMBL" id="PSL40840.1"/>
    </source>
</evidence>
<feature type="transmembrane region" description="Helical" evidence="1">
    <location>
        <begin position="34"/>
        <end position="52"/>
    </location>
</feature>
<dbReference type="EMBL" id="PYAV01000021">
    <property type="protein sequence ID" value="PSL40840.1"/>
    <property type="molecule type" value="Genomic_DNA"/>
</dbReference>
<keyword evidence="1" id="KW-0812">Transmembrane</keyword>
<evidence type="ECO:0000256" key="1">
    <source>
        <dbReference type="SAM" id="Phobius"/>
    </source>
</evidence>
<comment type="caution">
    <text evidence="2">The sequence shown here is derived from an EMBL/GenBank/DDBJ whole genome shotgun (WGS) entry which is preliminary data.</text>
</comment>
<dbReference type="AlphaFoldDB" id="A0A2P8H3S0"/>
<name>A0A2P8H3S0_9BACI</name>
<keyword evidence="1" id="KW-0472">Membrane</keyword>
<organism evidence="2 3">
    <name type="scientific">Salsuginibacillus halophilus</name>
    <dbReference type="NCBI Taxonomy" id="517424"/>
    <lineage>
        <taxon>Bacteria</taxon>
        <taxon>Bacillati</taxon>
        <taxon>Bacillota</taxon>
        <taxon>Bacilli</taxon>
        <taxon>Bacillales</taxon>
        <taxon>Bacillaceae</taxon>
        <taxon>Salsuginibacillus</taxon>
    </lineage>
</organism>
<protein>
    <submittedName>
        <fullName evidence="2">Uncharacterized protein</fullName>
    </submittedName>
</protein>
<reference evidence="2 3" key="1">
    <citation type="submission" date="2018-03" db="EMBL/GenBank/DDBJ databases">
        <title>Genomic Encyclopedia of Type Strains, Phase III (KMG-III): the genomes of soil and plant-associated and newly described type strains.</title>
        <authorList>
            <person name="Whitman W."/>
        </authorList>
    </citation>
    <scope>NUCLEOTIDE SEQUENCE [LARGE SCALE GENOMIC DNA]</scope>
    <source>
        <strain evidence="2 3">CGMCC 1.07653</strain>
    </source>
</reference>
<keyword evidence="3" id="KW-1185">Reference proteome</keyword>
<evidence type="ECO:0000313" key="3">
    <source>
        <dbReference type="Proteomes" id="UP000242310"/>
    </source>
</evidence>